<evidence type="ECO:0000256" key="1">
    <source>
        <dbReference type="SAM" id="MobiDB-lite"/>
    </source>
</evidence>
<evidence type="ECO:0008006" key="4">
    <source>
        <dbReference type="Google" id="ProtNLM"/>
    </source>
</evidence>
<organism evidence="2 3">
    <name type="scientific">Prorocentrum cordatum</name>
    <dbReference type="NCBI Taxonomy" id="2364126"/>
    <lineage>
        <taxon>Eukaryota</taxon>
        <taxon>Sar</taxon>
        <taxon>Alveolata</taxon>
        <taxon>Dinophyceae</taxon>
        <taxon>Prorocentrales</taxon>
        <taxon>Prorocentraceae</taxon>
        <taxon>Prorocentrum</taxon>
    </lineage>
</organism>
<reference evidence="2" key="1">
    <citation type="submission" date="2023-10" db="EMBL/GenBank/DDBJ databases">
        <authorList>
            <person name="Chen Y."/>
            <person name="Shah S."/>
            <person name="Dougan E. K."/>
            <person name="Thang M."/>
            <person name="Chan C."/>
        </authorList>
    </citation>
    <scope>NUCLEOTIDE SEQUENCE [LARGE SCALE GENOMIC DNA]</scope>
</reference>
<gene>
    <name evidence="2" type="ORF">PCOR1329_LOCUS45891</name>
</gene>
<name>A0ABN9UB14_9DINO</name>
<dbReference type="Proteomes" id="UP001189429">
    <property type="component" value="Unassembled WGS sequence"/>
</dbReference>
<keyword evidence="3" id="KW-1185">Reference proteome</keyword>
<evidence type="ECO:0000313" key="3">
    <source>
        <dbReference type="Proteomes" id="UP001189429"/>
    </source>
</evidence>
<evidence type="ECO:0000313" key="2">
    <source>
        <dbReference type="EMBL" id="CAK0855045.1"/>
    </source>
</evidence>
<protein>
    <recommendedName>
        <fullName evidence="4">Ubiquitinyl hydrolase 1</fullName>
    </recommendedName>
</protein>
<feature type="region of interest" description="Disordered" evidence="1">
    <location>
        <begin position="1"/>
        <end position="57"/>
    </location>
</feature>
<proteinExistence type="predicted"/>
<feature type="compositionally biased region" description="Low complexity" evidence="1">
    <location>
        <begin position="8"/>
        <end position="24"/>
    </location>
</feature>
<sequence>MLDELPAHSRAASAPSAPKAQPRPYGMAQRATDAEDEMEQAMLASMMEKPESQPGTALSVADVQQLGLYYERQAPGSDTCGLNALNNICQKRIFDVKMLQDAEATVQRAESGGSFAPAFPPHAAPSGFFDVQA</sequence>
<comment type="caution">
    <text evidence="2">The sequence shown here is derived from an EMBL/GenBank/DDBJ whole genome shotgun (WGS) entry which is preliminary data.</text>
</comment>
<accession>A0ABN9UB14</accession>
<feature type="non-terminal residue" evidence="2">
    <location>
        <position position="133"/>
    </location>
</feature>
<dbReference type="EMBL" id="CAUYUJ010015514">
    <property type="protein sequence ID" value="CAK0855045.1"/>
    <property type="molecule type" value="Genomic_DNA"/>
</dbReference>